<keyword evidence="3" id="KW-0150">Chloroplast</keyword>
<evidence type="ECO:0000256" key="11">
    <source>
        <dbReference type="SAM" id="Phobius"/>
    </source>
</evidence>
<evidence type="ECO:0000256" key="4">
    <source>
        <dbReference type="ARBA" id="ARBA00022640"/>
    </source>
</evidence>
<comment type="caution">
    <text evidence="12">The sequence shown here is derived from an EMBL/GenBank/DDBJ whole genome shotgun (WGS) entry which is preliminary data.</text>
</comment>
<dbReference type="EMBL" id="JBBWWQ010000011">
    <property type="protein sequence ID" value="KAK8935991.1"/>
    <property type="molecule type" value="Genomic_DNA"/>
</dbReference>
<keyword evidence="9 11" id="KW-1133">Transmembrane helix</keyword>
<evidence type="ECO:0000313" key="12">
    <source>
        <dbReference type="EMBL" id="KAK8935991.1"/>
    </source>
</evidence>
<evidence type="ECO:0000313" key="13">
    <source>
        <dbReference type="Proteomes" id="UP001418222"/>
    </source>
</evidence>
<evidence type="ECO:0000256" key="2">
    <source>
        <dbReference type="ARBA" id="ARBA00010794"/>
    </source>
</evidence>
<feature type="transmembrane region" description="Helical" evidence="11">
    <location>
        <begin position="224"/>
        <end position="242"/>
    </location>
</feature>
<feature type="transmembrane region" description="Helical" evidence="11">
    <location>
        <begin position="68"/>
        <end position="86"/>
    </location>
</feature>
<feature type="transmembrane region" description="Helical" evidence="11">
    <location>
        <begin position="98"/>
        <end position="118"/>
    </location>
</feature>
<dbReference type="GO" id="GO:0016301">
    <property type="term" value="F:kinase activity"/>
    <property type="evidence" value="ECO:0007669"/>
    <property type="project" value="UniProtKB-KW"/>
</dbReference>
<organism evidence="12 13">
    <name type="scientific">Platanthera zijinensis</name>
    <dbReference type="NCBI Taxonomy" id="2320716"/>
    <lineage>
        <taxon>Eukaryota</taxon>
        <taxon>Viridiplantae</taxon>
        <taxon>Streptophyta</taxon>
        <taxon>Embryophyta</taxon>
        <taxon>Tracheophyta</taxon>
        <taxon>Spermatophyta</taxon>
        <taxon>Magnoliopsida</taxon>
        <taxon>Liliopsida</taxon>
        <taxon>Asparagales</taxon>
        <taxon>Orchidaceae</taxon>
        <taxon>Orchidoideae</taxon>
        <taxon>Orchideae</taxon>
        <taxon>Orchidinae</taxon>
        <taxon>Platanthera</taxon>
    </lineage>
</organism>
<keyword evidence="10 11" id="KW-0472">Membrane</keyword>
<evidence type="ECO:0000256" key="6">
    <source>
        <dbReference type="ARBA" id="ARBA00022692"/>
    </source>
</evidence>
<evidence type="ECO:0000256" key="8">
    <source>
        <dbReference type="ARBA" id="ARBA00022946"/>
    </source>
</evidence>
<protein>
    <submittedName>
        <fullName evidence="12">Uncharacterized protein</fullName>
    </submittedName>
</protein>
<proteinExistence type="inferred from homology"/>
<dbReference type="GO" id="GO:0031969">
    <property type="term" value="C:chloroplast membrane"/>
    <property type="evidence" value="ECO:0007669"/>
    <property type="project" value="UniProtKB-SubCell"/>
</dbReference>
<keyword evidence="4" id="KW-0934">Plastid</keyword>
<keyword evidence="13" id="KW-1185">Reference proteome</keyword>
<evidence type="ECO:0000256" key="1">
    <source>
        <dbReference type="ARBA" id="ARBA00004508"/>
    </source>
</evidence>
<keyword evidence="8" id="KW-0809">Transit peptide</keyword>
<feature type="transmembrane region" description="Helical" evidence="11">
    <location>
        <begin position="254"/>
        <end position="271"/>
    </location>
</feature>
<dbReference type="Proteomes" id="UP001418222">
    <property type="component" value="Unassembled WGS sequence"/>
</dbReference>
<dbReference type="PANTHER" id="PTHR32523">
    <property type="entry name" value="PHYTOL KINASE 1, CHLOROPLASTIC"/>
    <property type="match status" value="1"/>
</dbReference>
<keyword evidence="6 11" id="KW-0812">Transmembrane</keyword>
<accession>A0AAP0BCZ8</accession>
<reference evidence="12 13" key="1">
    <citation type="journal article" date="2022" name="Nat. Plants">
        <title>Genomes of leafy and leafless Platanthera orchids illuminate the evolution of mycoheterotrophy.</title>
        <authorList>
            <person name="Li M.H."/>
            <person name="Liu K.W."/>
            <person name="Li Z."/>
            <person name="Lu H.C."/>
            <person name="Ye Q.L."/>
            <person name="Zhang D."/>
            <person name="Wang J.Y."/>
            <person name="Li Y.F."/>
            <person name="Zhong Z.M."/>
            <person name="Liu X."/>
            <person name="Yu X."/>
            <person name="Liu D.K."/>
            <person name="Tu X.D."/>
            <person name="Liu B."/>
            <person name="Hao Y."/>
            <person name="Liao X.Y."/>
            <person name="Jiang Y.T."/>
            <person name="Sun W.H."/>
            <person name="Chen J."/>
            <person name="Chen Y.Q."/>
            <person name="Ai Y."/>
            <person name="Zhai J.W."/>
            <person name="Wu S.S."/>
            <person name="Zhou Z."/>
            <person name="Hsiao Y.Y."/>
            <person name="Wu W.L."/>
            <person name="Chen Y.Y."/>
            <person name="Lin Y.F."/>
            <person name="Hsu J.L."/>
            <person name="Li C.Y."/>
            <person name="Wang Z.W."/>
            <person name="Zhao X."/>
            <person name="Zhong W.Y."/>
            <person name="Ma X.K."/>
            <person name="Ma L."/>
            <person name="Huang J."/>
            <person name="Chen G.Z."/>
            <person name="Huang M.Z."/>
            <person name="Huang L."/>
            <person name="Peng D.H."/>
            <person name="Luo Y.B."/>
            <person name="Zou S.Q."/>
            <person name="Chen S.P."/>
            <person name="Lan S."/>
            <person name="Tsai W.C."/>
            <person name="Van de Peer Y."/>
            <person name="Liu Z.J."/>
        </authorList>
    </citation>
    <scope>NUCLEOTIDE SEQUENCE [LARGE SCALE GENOMIC DNA]</scope>
    <source>
        <strain evidence="12">Lor287</strain>
    </source>
</reference>
<dbReference type="AlphaFoldDB" id="A0AAP0BCZ8"/>
<comment type="subcellular location">
    <subcellularLocation>
        <location evidence="1">Plastid</location>
        <location evidence="1">Chloroplast membrane</location>
        <topology evidence="1">Multi-pass membrane protein</topology>
    </subcellularLocation>
</comment>
<evidence type="ECO:0000256" key="3">
    <source>
        <dbReference type="ARBA" id="ARBA00022528"/>
    </source>
</evidence>
<comment type="similarity">
    <text evidence="2">Belongs to the polyprenol kinase family.</text>
</comment>
<dbReference type="InterPro" id="IPR039606">
    <property type="entry name" value="Phytol/farnesol_kinase"/>
</dbReference>
<keyword evidence="5" id="KW-0808">Transferase</keyword>
<evidence type="ECO:0000256" key="9">
    <source>
        <dbReference type="ARBA" id="ARBA00022989"/>
    </source>
</evidence>
<evidence type="ECO:0000256" key="10">
    <source>
        <dbReference type="ARBA" id="ARBA00023136"/>
    </source>
</evidence>
<dbReference type="PANTHER" id="PTHR32523:SF7">
    <property type="entry name" value="FARNESOL KINASE, CHLOROPLASTIC"/>
    <property type="match status" value="1"/>
</dbReference>
<sequence length="298" mass="32257">MCAAVFPCALRPLAPAKFSARRLTAAPRLSLCPRLQHGGCWKSSTVHRRSKSPTAAMLTENGVLLQDVFSAALTSGIAVSLLFFWGETAKKQIFEQKTTRKLVHISVGLVFMLCWPLFSHGHLAPFLAALAPGINIIRMLLLGVGIWKNEAIIKSMSRHGDRSELLKGPLYYACTITFSTLIFWRTSPISIAAICNLCAGDGVADLVGRRFGEKKLPYNPDKSYAGTAAMAVAGFLASLGYMHYFASFGYIEESWGMILGFLLVSTASAIVESLPMSSDLDDNLTVPMTSLLVGAAVF</sequence>
<keyword evidence="7" id="KW-0418">Kinase</keyword>
<gene>
    <name evidence="12" type="ORF">KSP39_PZI013827</name>
</gene>
<evidence type="ECO:0000256" key="7">
    <source>
        <dbReference type="ARBA" id="ARBA00022777"/>
    </source>
</evidence>
<feature type="transmembrane region" description="Helical" evidence="11">
    <location>
        <begin position="124"/>
        <end position="147"/>
    </location>
</feature>
<evidence type="ECO:0000256" key="5">
    <source>
        <dbReference type="ARBA" id="ARBA00022679"/>
    </source>
</evidence>
<name>A0AAP0BCZ8_9ASPA</name>
<feature type="transmembrane region" description="Helical" evidence="11">
    <location>
        <begin position="191"/>
        <end position="212"/>
    </location>
</feature>